<organism evidence="4">
    <name type="scientific">Gongylonema pulchrum</name>
    <dbReference type="NCBI Taxonomy" id="637853"/>
    <lineage>
        <taxon>Eukaryota</taxon>
        <taxon>Metazoa</taxon>
        <taxon>Ecdysozoa</taxon>
        <taxon>Nematoda</taxon>
        <taxon>Chromadorea</taxon>
        <taxon>Rhabditida</taxon>
        <taxon>Spirurina</taxon>
        <taxon>Spiruromorpha</taxon>
        <taxon>Spiruroidea</taxon>
        <taxon>Gongylonematidae</taxon>
        <taxon>Gongylonema</taxon>
    </lineage>
</organism>
<dbReference type="OrthoDB" id="10059584at2759"/>
<reference evidence="2 3" key="2">
    <citation type="submission" date="2018-11" db="EMBL/GenBank/DDBJ databases">
        <authorList>
            <consortium name="Pathogen Informatics"/>
        </authorList>
    </citation>
    <scope>NUCLEOTIDE SEQUENCE [LARGE SCALE GENOMIC DNA]</scope>
</reference>
<sequence>MRPELDDREEVSPVKKSRKTRRRKKKSYEQFKNFNRTTDISDDRLRAYGVNPKKYKNKLYHRQQNKNDSEY</sequence>
<accession>A0A183E1Z1</accession>
<gene>
    <name evidence="2" type="ORF">GPUH_LOCUS14983</name>
</gene>
<dbReference type="Proteomes" id="UP000271098">
    <property type="component" value="Unassembled WGS sequence"/>
</dbReference>
<proteinExistence type="predicted"/>
<name>A0A183E1Z1_9BILA</name>
<feature type="compositionally biased region" description="Basic residues" evidence="1">
    <location>
        <begin position="53"/>
        <end position="64"/>
    </location>
</feature>
<evidence type="ECO:0000313" key="2">
    <source>
        <dbReference type="EMBL" id="VDN25142.1"/>
    </source>
</evidence>
<evidence type="ECO:0000313" key="4">
    <source>
        <dbReference type="WBParaSite" id="GPUH_0001500201-mRNA-1"/>
    </source>
</evidence>
<protein>
    <submittedName>
        <fullName evidence="4">Sas10 domain-containing protein</fullName>
    </submittedName>
</protein>
<feature type="compositionally biased region" description="Basic residues" evidence="1">
    <location>
        <begin position="15"/>
        <end position="26"/>
    </location>
</feature>
<feature type="region of interest" description="Disordered" evidence="1">
    <location>
        <begin position="49"/>
        <end position="71"/>
    </location>
</feature>
<keyword evidence="3" id="KW-1185">Reference proteome</keyword>
<feature type="compositionally biased region" description="Basic and acidic residues" evidence="1">
    <location>
        <begin position="1"/>
        <end position="13"/>
    </location>
</feature>
<dbReference type="EMBL" id="UYRT01081885">
    <property type="protein sequence ID" value="VDN25142.1"/>
    <property type="molecule type" value="Genomic_DNA"/>
</dbReference>
<dbReference type="AlphaFoldDB" id="A0A183E1Z1"/>
<reference evidence="4" key="1">
    <citation type="submission" date="2016-06" db="UniProtKB">
        <authorList>
            <consortium name="WormBaseParasite"/>
        </authorList>
    </citation>
    <scope>IDENTIFICATION</scope>
</reference>
<feature type="region of interest" description="Disordered" evidence="1">
    <location>
        <begin position="1"/>
        <end position="30"/>
    </location>
</feature>
<evidence type="ECO:0000256" key="1">
    <source>
        <dbReference type="SAM" id="MobiDB-lite"/>
    </source>
</evidence>
<evidence type="ECO:0000313" key="3">
    <source>
        <dbReference type="Proteomes" id="UP000271098"/>
    </source>
</evidence>
<dbReference type="WBParaSite" id="GPUH_0001500201-mRNA-1">
    <property type="protein sequence ID" value="GPUH_0001500201-mRNA-1"/>
    <property type="gene ID" value="GPUH_0001500201"/>
</dbReference>